<feature type="signal peptide" evidence="1">
    <location>
        <begin position="1"/>
        <end position="21"/>
    </location>
</feature>
<keyword evidence="1" id="KW-0732">Signal</keyword>
<feature type="chain" id="PRO_5014634199" evidence="1">
    <location>
        <begin position="22"/>
        <end position="102"/>
    </location>
</feature>
<evidence type="ECO:0000256" key="1">
    <source>
        <dbReference type="SAM" id="SignalP"/>
    </source>
</evidence>
<evidence type="ECO:0000313" key="3">
    <source>
        <dbReference type="Proteomes" id="UP000233769"/>
    </source>
</evidence>
<sequence>MGRTAAIGILTALTLFSSSLAAARLKMDDKASLWPRAGASEKIDFTNRVGKSMSTLSPGLDSGYFMRCLEEVANIGDTKDLTLSDMVRTCVSLQGSRSGASE</sequence>
<proteinExistence type="predicted"/>
<dbReference type="AlphaFoldDB" id="A0A2N9AR34"/>
<evidence type="ECO:0000313" key="2">
    <source>
        <dbReference type="EMBL" id="SOR29783.1"/>
    </source>
</evidence>
<organism evidence="2 3">
    <name type="scientific">Methylorubrum extorquens</name>
    <name type="common">Methylobacterium dichloromethanicum</name>
    <name type="synonym">Methylobacterium extorquens</name>
    <dbReference type="NCBI Taxonomy" id="408"/>
    <lineage>
        <taxon>Bacteria</taxon>
        <taxon>Pseudomonadati</taxon>
        <taxon>Pseudomonadota</taxon>
        <taxon>Alphaproteobacteria</taxon>
        <taxon>Hyphomicrobiales</taxon>
        <taxon>Methylobacteriaceae</taxon>
        <taxon>Methylorubrum</taxon>
    </lineage>
</organism>
<accession>A0A2N9AR34</accession>
<dbReference type="Proteomes" id="UP000233769">
    <property type="component" value="Chromosome tk0001"/>
</dbReference>
<dbReference type="EMBL" id="LT962688">
    <property type="protein sequence ID" value="SOR29783.1"/>
    <property type="molecule type" value="Genomic_DNA"/>
</dbReference>
<name>A0A2N9AR34_METEX</name>
<reference evidence="3" key="1">
    <citation type="submission" date="2017-10" db="EMBL/GenBank/DDBJ databases">
        <authorList>
            <person name="Regsiter A."/>
            <person name="William W."/>
        </authorList>
    </citation>
    <scope>NUCLEOTIDE SEQUENCE [LARGE SCALE GENOMIC DNA]</scope>
</reference>
<gene>
    <name evidence="2" type="ORF">TK0001_3181</name>
</gene>
<protein>
    <submittedName>
        <fullName evidence="2">Uncharacterized protein</fullName>
    </submittedName>
</protein>